<dbReference type="PANTHER" id="PTHR46145">
    <property type="entry name" value="HEPARANASE"/>
    <property type="match status" value="1"/>
</dbReference>
<dbReference type="OrthoDB" id="726732at2759"/>
<dbReference type="InterPro" id="IPR017853">
    <property type="entry name" value="GH"/>
</dbReference>
<dbReference type="InterPro" id="IPR005199">
    <property type="entry name" value="Glyco_hydro_79"/>
</dbReference>
<feature type="signal peptide" evidence="3">
    <location>
        <begin position="1"/>
        <end position="19"/>
    </location>
</feature>
<evidence type="ECO:0000256" key="2">
    <source>
        <dbReference type="SAM" id="MobiDB-lite"/>
    </source>
</evidence>
<dbReference type="Proteomes" id="UP000770661">
    <property type="component" value="Unassembled WGS sequence"/>
</dbReference>
<keyword evidence="5" id="KW-1185">Reference proteome</keyword>
<keyword evidence="3" id="KW-0732">Signal</keyword>
<evidence type="ECO:0000256" key="1">
    <source>
        <dbReference type="ARBA" id="ARBA00009800"/>
    </source>
</evidence>
<organism evidence="4 5">
    <name type="scientific">Chionoecetes opilio</name>
    <name type="common">Atlantic snow crab</name>
    <name type="synonym">Cancer opilio</name>
    <dbReference type="NCBI Taxonomy" id="41210"/>
    <lineage>
        <taxon>Eukaryota</taxon>
        <taxon>Metazoa</taxon>
        <taxon>Ecdysozoa</taxon>
        <taxon>Arthropoda</taxon>
        <taxon>Crustacea</taxon>
        <taxon>Multicrustacea</taxon>
        <taxon>Malacostraca</taxon>
        <taxon>Eumalacostraca</taxon>
        <taxon>Eucarida</taxon>
        <taxon>Decapoda</taxon>
        <taxon>Pleocyemata</taxon>
        <taxon>Brachyura</taxon>
        <taxon>Eubrachyura</taxon>
        <taxon>Majoidea</taxon>
        <taxon>Majidae</taxon>
        <taxon>Chionoecetes</taxon>
    </lineage>
</organism>
<feature type="compositionally biased region" description="Basic and acidic residues" evidence="2">
    <location>
        <begin position="327"/>
        <end position="359"/>
    </location>
</feature>
<dbReference type="GO" id="GO:0016020">
    <property type="term" value="C:membrane"/>
    <property type="evidence" value="ECO:0007669"/>
    <property type="project" value="InterPro"/>
</dbReference>
<protein>
    <submittedName>
        <fullName evidence="4">Heparanase</fullName>
    </submittedName>
</protein>
<dbReference type="PANTHER" id="PTHR46145:SF4">
    <property type="entry name" value="HEPARANASE"/>
    <property type="match status" value="1"/>
</dbReference>
<proteinExistence type="inferred from homology"/>
<sequence length="776" mass="84346">MSPWCCVMVVLVGVWCAVGSGVVGVGGGVEGVNGVEGVVGGIDGIGGVETPSHLSPATTHVSPLPLKTCREFNGLLRLLKGALEDLRALQETPYAGLGLLRTGGGRRARVRAKQWAGKLQRRLLRLCPLQLPAFFTPGSRASHKCWARAGGEYLRAVALHGERASRGLPLRRQKLSRLLDIFLSLFPDSEATTTFAPSTQNFEEPKKNINETVLVEEEEERVVEVEEGVVQVEEEEVEEDVVEVKVDVEEVLQVVPDTFLSLALSPRLMQRGWSNFNTSSPLLLSLVRALSPAVLRVGGSAANFVTYDPTPEPLSEGHRKGGHLGHRRDEGGLRRDEEGRDRHHDIGRGRGGDEIHAEEDMMDDLETTDEEEEDAGRCEDSQLSTTTFTNFTITRTDWTRLLHFTEAVGMRLLFDLNQFYRGPGDSWDPSNGRLLLRDACTEGFTSMVWQLGNEPNSYKHKFGFVLTGEQTARDYEALKTGPPQHLHHHHHHNTTGTTTDEGAAGVGIFAMDYLKSFLSALTFDPLALTWHQYYLNGHEAVVADFMDPAVMNQLAWEVAQVVAVRDHLAAGRPIWLTESGSAWGGGAPGLSNAFVSGFSWLDKLGVAAAGGVAVVARQTLYQACYALLDPHLRPYPDYWLSVLYKRLVGGRVLRLATPSATPTLRLYAHCLRPHAHLQANHTGGVVVFGMNLGPRAISVSLGDALAASPVHQYLLQPLGGDVQARQVLLNGQEVSVGPGGALPPLPPVPLPPGPLTLPPATLGFWALPHAHAPACL</sequence>
<comment type="caution">
    <text evidence="4">The sequence shown here is derived from an EMBL/GenBank/DDBJ whole genome shotgun (WGS) entry which is preliminary data.</text>
</comment>
<dbReference type="EMBL" id="JACEEZ010024809">
    <property type="protein sequence ID" value="KAG0707872.1"/>
    <property type="molecule type" value="Genomic_DNA"/>
</dbReference>
<dbReference type="SUPFAM" id="SSF51445">
    <property type="entry name" value="(Trans)glycosidases"/>
    <property type="match status" value="1"/>
</dbReference>
<comment type="similarity">
    <text evidence="1">Belongs to the glycosyl hydrolase 79 family.</text>
</comment>
<gene>
    <name evidence="4" type="primary">Hpse</name>
    <name evidence="4" type="ORF">GWK47_024099</name>
</gene>
<dbReference type="Pfam" id="PF03662">
    <property type="entry name" value="Glyco_hydro_79n"/>
    <property type="match status" value="1"/>
</dbReference>
<evidence type="ECO:0000313" key="4">
    <source>
        <dbReference type="EMBL" id="KAG0707872.1"/>
    </source>
</evidence>
<dbReference type="GO" id="GO:0016798">
    <property type="term" value="F:hydrolase activity, acting on glycosyl bonds"/>
    <property type="evidence" value="ECO:0007669"/>
    <property type="project" value="InterPro"/>
</dbReference>
<reference evidence="4" key="1">
    <citation type="submission" date="2020-07" db="EMBL/GenBank/DDBJ databases">
        <title>The High-quality genome of the commercially important snow crab, Chionoecetes opilio.</title>
        <authorList>
            <person name="Jeong J.-H."/>
            <person name="Ryu S."/>
        </authorList>
    </citation>
    <scope>NUCLEOTIDE SEQUENCE</scope>
    <source>
        <strain evidence="4">MADBK_172401_WGS</strain>
        <tissue evidence="4">Digestive gland</tissue>
    </source>
</reference>
<evidence type="ECO:0000313" key="5">
    <source>
        <dbReference type="Proteomes" id="UP000770661"/>
    </source>
</evidence>
<evidence type="ECO:0000256" key="3">
    <source>
        <dbReference type="SAM" id="SignalP"/>
    </source>
</evidence>
<name>A0A8J5CDY8_CHIOP</name>
<dbReference type="Gene3D" id="3.20.20.80">
    <property type="entry name" value="Glycosidases"/>
    <property type="match status" value="1"/>
</dbReference>
<dbReference type="GO" id="GO:0031012">
    <property type="term" value="C:extracellular matrix"/>
    <property type="evidence" value="ECO:0007669"/>
    <property type="project" value="TreeGrafter"/>
</dbReference>
<dbReference type="AlphaFoldDB" id="A0A8J5CDY8"/>
<accession>A0A8J5CDY8</accession>
<feature type="chain" id="PRO_5035287435" evidence="3">
    <location>
        <begin position="20"/>
        <end position="776"/>
    </location>
</feature>
<feature type="region of interest" description="Disordered" evidence="2">
    <location>
        <begin position="308"/>
        <end position="359"/>
    </location>
</feature>
<dbReference type="GO" id="GO:0005615">
    <property type="term" value="C:extracellular space"/>
    <property type="evidence" value="ECO:0007669"/>
    <property type="project" value="TreeGrafter"/>
</dbReference>